<dbReference type="GO" id="GO:0016829">
    <property type="term" value="F:lyase activity"/>
    <property type="evidence" value="ECO:0007669"/>
    <property type="project" value="UniProtKB-KW"/>
</dbReference>
<dbReference type="Proteomes" id="UP000266272">
    <property type="component" value="Unassembled WGS sequence"/>
</dbReference>
<sequence length="77" mass="8254">MHSRSASSYAKEKIQLILEILGAVVGFLSFLDDIALELEFIDGIYTTMADVGNVAQTIQALVSLDILGLVAGARVTR</sequence>
<evidence type="ECO:0000313" key="1">
    <source>
        <dbReference type="EMBL" id="RFU79586.1"/>
    </source>
</evidence>
<reference evidence="1 2" key="1">
    <citation type="journal article" date="2018" name="PLoS Pathog.">
        <title>Evolution of structural diversity of trichothecenes, a family of toxins produced by plant pathogenic and entomopathogenic fungi.</title>
        <authorList>
            <person name="Proctor R.H."/>
            <person name="McCormick S.P."/>
            <person name="Kim H.S."/>
            <person name="Cardoza R.E."/>
            <person name="Stanley A.M."/>
            <person name="Lindo L."/>
            <person name="Kelly A."/>
            <person name="Brown D.W."/>
            <person name="Lee T."/>
            <person name="Vaughan M.M."/>
            <person name="Alexander N.J."/>
            <person name="Busman M."/>
            <person name="Gutierrez S."/>
        </authorList>
    </citation>
    <scope>NUCLEOTIDE SEQUENCE [LARGE SCALE GENOMIC DNA]</scope>
    <source>
        <strain evidence="1 2">IBT 40837</strain>
    </source>
</reference>
<protein>
    <submittedName>
        <fullName evidence="1">Pectin lyase fold virulence factor</fullName>
    </submittedName>
</protein>
<organism evidence="1 2">
    <name type="scientific">Trichoderma arundinaceum</name>
    <dbReference type="NCBI Taxonomy" id="490622"/>
    <lineage>
        <taxon>Eukaryota</taxon>
        <taxon>Fungi</taxon>
        <taxon>Dikarya</taxon>
        <taxon>Ascomycota</taxon>
        <taxon>Pezizomycotina</taxon>
        <taxon>Sordariomycetes</taxon>
        <taxon>Hypocreomycetidae</taxon>
        <taxon>Hypocreales</taxon>
        <taxon>Hypocreaceae</taxon>
        <taxon>Trichoderma</taxon>
    </lineage>
</organism>
<dbReference type="AlphaFoldDB" id="A0A395NU46"/>
<dbReference type="EMBL" id="PXOA01000150">
    <property type="protein sequence ID" value="RFU79586.1"/>
    <property type="molecule type" value="Genomic_DNA"/>
</dbReference>
<dbReference type="OrthoDB" id="5087969at2759"/>
<comment type="caution">
    <text evidence="1">The sequence shown here is derived from an EMBL/GenBank/DDBJ whole genome shotgun (WGS) entry which is preliminary data.</text>
</comment>
<proteinExistence type="predicted"/>
<evidence type="ECO:0000313" key="2">
    <source>
        <dbReference type="Proteomes" id="UP000266272"/>
    </source>
</evidence>
<keyword evidence="2" id="KW-1185">Reference proteome</keyword>
<accession>A0A395NU46</accession>
<keyword evidence="1" id="KW-0456">Lyase</keyword>
<name>A0A395NU46_TRIAR</name>
<gene>
    <name evidence="1" type="ORF">TARUN_2634</name>
</gene>